<protein>
    <submittedName>
        <fullName evidence="1">Uncharacterized protein</fullName>
    </submittedName>
</protein>
<evidence type="ECO:0000313" key="2">
    <source>
        <dbReference type="Proteomes" id="UP001234178"/>
    </source>
</evidence>
<gene>
    <name evidence="1" type="ORF">OUZ56_009402</name>
</gene>
<accession>A0ABR0AFX4</accession>
<sequence>MTSLYTCETATPPASAPILSRSNLAVAHNMSPSSPYTIRRTAQKENRKVKLQQHLYGNRQDDCTLSNPGSSSIVVLPSCNAASVLTIRMSSM</sequence>
<organism evidence="1 2">
    <name type="scientific">Daphnia magna</name>
    <dbReference type="NCBI Taxonomy" id="35525"/>
    <lineage>
        <taxon>Eukaryota</taxon>
        <taxon>Metazoa</taxon>
        <taxon>Ecdysozoa</taxon>
        <taxon>Arthropoda</taxon>
        <taxon>Crustacea</taxon>
        <taxon>Branchiopoda</taxon>
        <taxon>Diplostraca</taxon>
        <taxon>Cladocera</taxon>
        <taxon>Anomopoda</taxon>
        <taxon>Daphniidae</taxon>
        <taxon>Daphnia</taxon>
    </lineage>
</organism>
<keyword evidence="2" id="KW-1185">Reference proteome</keyword>
<dbReference type="EMBL" id="JAOYFB010000037">
    <property type="protein sequence ID" value="KAK4024011.1"/>
    <property type="molecule type" value="Genomic_DNA"/>
</dbReference>
<dbReference type="Proteomes" id="UP001234178">
    <property type="component" value="Unassembled WGS sequence"/>
</dbReference>
<proteinExistence type="predicted"/>
<evidence type="ECO:0000313" key="1">
    <source>
        <dbReference type="EMBL" id="KAK4024011.1"/>
    </source>
</evidence>
<name>A0ABR0AFX4_9CRUS</name>
<comment type="caution">
    <text evidence="1">The sequence shown here is derived from an EMBL/GenBank/DDBJ whole genome shotgun (WGS) entry which is preliminary data.</text>
</comment>
<reference evidence="1 2" key="1">
    <citation type="journal article" date="2023" name="Nucleic Acids Res.">
        <title>The hologenome of Daphnia magna reveals possible DNA methylation and microbiome-mediated evolution of the host genome.</title>
        <authorList>
            <person name="Chaturvedi A."/>
            <person name="Li X."/>
            <person name="Dhandapani V."/>
            <person name="Marshall H."/>
            <person name="Kissane S."/>
            <person name="Cuenca-Cambronero M."/>
            <person name="Asole G."/>
            <person name="Calvet F."/>
            <person name="Ruiz-Romero M."/>
            <person name="Marangio P."/>
            <person name="Guigo R."/>
            <person name="Rago D."/>
            <person name="Mirbahai L."/>
            <person name="Eastwood N."/>
            <person name="Colbourne J.K."/>
            <person name="Zhou J."/>
            <person name="Mallon E."/>
            <person name="Orsini L."/>
        </authorList>
    </citation>
    <scope>NUCLEOTIDE SEQUENCE [LARGE SCALE GENOMIC DNA]</scope>
    <source>
        <strain evidence="1">LRV0_1</strain>
    </source>
</reference>